<sequence>MASVSKEVHVEDLERVAGQGRFLCIVIGEYDKYCLDQPVQPIEMDEHLVKVSDIYEEKAKVAMICYYCEELL</sequence>
<evidence type="ECO:0000313" key="1">
    <source>
        <dbReference type="EMBL" id="VDM48192.1"/>
    </source>
</evidence>
<gene>
    <name evidence="1" type="ORF">TCNE_LOCUS16871</name>
</gene>
<protein>
    <submittedName>
        <fullName evidence="3">Phage protein</fullName>
    </submittedName>
</protein>
<evidence type="ECO:0000313" key="3">
    <source>
        <dbReference type="WBParaSite" id="TCNE_0001687201-mRNA-1"/>
    </source>
</evidence>
<reference evidence="3" key="1">
    <citation type="submission" date="2016-06" db="UniProtKB">
        <authorList>
            <consortium name="WormBaseParasite"/>
        </authorList>
    </citation>
    <scope>IDENTIFICATION</scope>
</reference>
<organism evidence="2 3">
    <name type="scientific">Toxocara canis</name>
    <name type="common">Canine roundworm</name>
    <dbReference type="NCBI Taxonomy" id="6265"/>
    <lineage>
        <taxon>Eukaryota</taxon>
        <taxon>Metazoa</taxon>
        <taxon>Ecdysozoa</taxon>
        <taxon>Nematoda</taxon>
        <taxon>Chromadorea</taxon>
        <taxon>Rhabditida</taxon>
        <taxon>Spirurina</taxon>
        <taxon>Ascaridomorpha</taxon>
        <taxon>Ascaridoidea</taxon>
        <taxon>Toxocaridae</taxon>
        <taxon>Toxocara</taxon>
    </lineage>
</organism>
<proteinExistence type="predicted"/>
<dbReference type="EMBL" id="UYWY01023961">
    <property type="protein sequence ID" value="VDM48192.1"/>
    <property type="molecule type" value="Genomic_DNA"/>
</dbReference>
<keyword evidence="2" id="KW-1185">Reference proteome</keyword>
<dbReference type="Proteomes" id="UP000050794">
    <property type="component" value="Unassembled WGS sequence"/>
</dbReference>
<evidence type="ECO:0000313" key="2">
    <source>
        <dbReference type="Proteomes" id="UP000050794"/>
    </source>
</evidence>
<accession>A0A183V801</accession>
<name>A0A183V801_TOXCA</name>
<dbReference type="AlphaFoldDB" id="A0A183V801"/>
<reference evidence="1 2" key="2">
    <citation type="submission" date="2018-11" db="EMBL/GenBank/DDBJ databases">
        <authorList>
            <consortium name="Pathogen Informatics"/>
        </authorList>
    </citation>
    <scope>NUCLEOTIDE SEQUENCE [LARGE SCALE GENOMIC DNA]</scope>
</reference>
<dbReference type="WBParaSite" id="TCNE_0001687201-mRNA-1">
    <property type="protein sequence ID" value="TCNE_0001687201-mRNA-1"/>
    <property type="gene ID" value="TCNE_0001687201"/>
</dbReference>